<name>A0ABY8BSW3_AFICR</name>
<feature type="region of interest" description="Disordered" evidence="1">
    <location>
        <begin position="90"/>
        <end position="109"/>
    </location>
</feature>
<dbReference type="Proteomes" id="UP001213907">
    <property type="component" value="Chromosome"/>
</dbReference>
<sequence length="136" mass="15400">MTCSNEWLHRTINRIENVLASSLPRWESIFLHSILQKLEDYGTATYLSNRQHEALERTLLIREGQQSRRRSTPEQTVQRATCFPAREKLKQRNTGISAHSGEPTRPQAPDAIDLTTAINDPGTLPAIDPASILLRD</sequence>
<protein>
    <submittedName>
        <fullName evidence="2">Uncharacterized protein</fullName>
    </submittedName>
</protein>
<dbReference type="EMBL" id="CP113162">
    <property type="protein sequence ID" value="WEF51507.1"/>
    <property type="molecule type" value="Genomic_DNA"/>
</dbReference>
<organism evidence="2 3">
    <name type="scientific">Afipia carboxydohydrogena</name>
    <name type="common">Pseudomonas carboxydohydrogena</name>
    <dbReference type="NCBI Taxonomy" id="290"/>
    <lineage>
        <taxon>Bacteria</taxon>
        <taxon>Pseudomonadati</taxon>
        <taxon>Pseudomonadota</taxon>
        <taxon>Alphaproteobacteria</taxon>
        <taxon>Hyphomicrobiales</taxon>
        <taxon>Nitrobacteraceae</taxon>
        <taxon>Afipia</taxon>
    </lineage>
</organism>
<accession>A0ABY8BSW3</accession>
<evidence type="ECO:0000313" key="2">
    <source>
        <dbReference type="EMBL" id="WEF51507.1"/>
    </source>
</evidence>
<gene>
    <name evidence="2" type="ORF">AFIC_003101</name>
</gene>
<evidence type="ECO:0000256" key="1">
    <source>
        <dbReference type="SAM" id="MobiDB-lite"/>
    </source>
</evidence>
<proteinExistence type="predicted"/>
<dbReference type="RefSeq" id="WP_275247103.1">
    <property type="nucleotide sequence ID" value="NZ_BAABDX010000001.1"/>
</dbReference>
<keyword evidence="3" id="KW-1185">Reference proteome</keyword>
<evidence type="ECO:0000313" key="3">
    <source>
        <dbReference type="Proteomes" id="UP001213907"/>
    </source>
</evidence>
<reference evidence="2 3" key="1">
    <citation type="submission" date="2022-11" db="EMBL/GenBank/DDBJ databases">
        <authorList>
            <person name="Siebert D."/>
            <person name="Busche T."/>
            <person name="Saydam E."/>
            <person name="Kalinowski J."/>
            <person name="Ruckert C."/>
            <person name="Blombach B."/>
        </authorList>
    </citation>
    <scope>NUCLEOTIDE SEQUENCE [LARGE SCALE GENOMIC DNA]</scope>
    <source>
        <strain evidence="2 3">DSM 1083</strain>
    </source>
</reference>